<dbReference type="EMBL" id="JACGWK010001560">
    <property type="protein sequence ID" value="KAL0286006.1"/>
    <property type="molecule type" value="Genomic_DNA"/>
</dbReference>
<protein>
    <submittedName>
        <fullName evidence="1">Uncharacterized protein</fullName>
    </submittedName>
</protein>
<gene>
    <name evidence="1" type="ORF">Sangu_2753800</name>
</gene>
<proteinExistence type="predicted"/>
<comment type="caution">
    <text evidence="1">The sequence shown here is derived from an EMBL/GenBank/DDBJ whole genome shotgun (WGS) entry which is preliminary data.</text>
</comment>
<sequence>MMASVALVAVEESVAVMAVVDSELYLRLAGNKIFVSAELIQASGTFLSTRK</sequence>
<reference evidence="1" key="2">
    <citation type="journal article" date="2024" name="Plant">
        <title>Genomic evolution and insights into agronomic trait innovations of Sesamum species.</title>
        <authorList>
            <person name="Miao H."/>
            <person name="Wang L."/>
            <person name="Qu L."/>
            <person name="Liu H."/>
            <person name="Sun Y."/>
            <person name="Le M."/>
            <person name="Wang Q."/>
            <person name="Wei S."/>
            <person name="Zheng Y."/>
            <person name="Lin W."/>
            <person name="Duan Y."/>
            <person name="Cao H."/>
            <person name="Xiong S."/>
            <person name="Wang X."/>
            <person name="Wei L."/>
            <person name="Li C."/>
            <person name="Ma Q."/>
            <person name="Ju M."/>
            <person name="Zhao R."/>
            <person name="Li G."/>
            <person name="Mu C."/>
            <person name="Tian Q."/>
            <person name="Mei H."/>
            <person name="Zhang T."/>
            <person name="Gao T."/>
            <person name="Zhang H."/>
        </authorList>
    </citation>
    <scope>NUCLEOTIDE SEQUENCE</scope>
    <source>
        <strain evidence="1">G01</strain>
    </source>
</reference>
<reference evidence="1" key="1">
    <citation type="submission" date="2020-06" db="EMBL/GenBank/DDBJ databases">
        <authorList>
            <person name="Li T."/>
            <person name="Hu X."/>
            <person name="Zhang T."/>
            <person name="Song X."/>
            <person name="Zhang H."/>
            <person name="Dai N."/>
            <person name="Sheng W."/>
            <person name="Hou X."/>
            <person name="Wei L."/>
        </authorList>
    </citation>
    <scope>NUCLEOTIDE SEQUENCE</scope>
    <source>
        <strain evidence="1">G01</strain>
        <tissue evidence="1">Leaf</tissue>
    </source>
</reference>
<evidence type="ECO:0000313" key="1">
    <source>
        <dbReference type="EMBL" id="KAL0286006.1"/>
    </source>
</evidence>
<name>A0AAW2IV12_9LAMI</name>
<accession>A0AAW2IV12</accession>
<organism evidence="1">
    <name type="scientific">Sesamum angustifolium</name>
    <dbReference type="NCBI Taxonomy" id="2727405"/>
    <lineage>
        <taxon>Eukaryota</taxon>
        <taxon>Viridiplantae</taxon>
        <taxon>Streptophyta</taxon>
        <taxon>Embryophyta</taxon>
        <taxon>Tracheophyta</taxon>
        <taxon>Spermatophyta</taxon>
        <taxon>Magnoliopsida</taxon>
        <taxon>eudicotyledons</taxon>
        <taxon>Gunneridae</taxon>
        <taxon>Pentapetalae</taxon>
        <taxon>asterids</taxon>
        <taxon>lamiids</taxon>
        <taxon>Lamiales</taxon>
        <taxon>Pedaliaceae</taxon>
        <taxon>Sesamum</taxon>
    </lineage>
</organism>
<dbReference type="AlphaFoldDB" id="A0AAW2IV12"/>